<gene>
    <name evidence="2" type="ORF">AAFF_G00266150</name>
</gene>
<name>A0AAD7RBG0_9TELE</name>
<comment type="caution">
    <text evidence="2">The sequence shown here is derived from an EMBL/GenBank/DDBJ whole genome shotgun (WGS) entry which is preliminary data.</text>
</comment>
<sequence>MTFVNGSVSRSGGVASGARVPRAVTRAVRAVIYHPFGTSGPSTINRLGGNKASPPRGSVDREDRITASFALPPRRRRLPQNHRSPPGVTKTRHTRGRYAETP</sequence>
<proteinExistence type="predicted"/>
<dbReference type="AlphaFoldDB" id="A0AAD7RBG0"/>
<dbReference type="EMBL" id="JAINUG010000364">
    <property type="protein sequence ID" value="KAJ8373371.1"/>
    <property type="molecule type" value="Genomic_DNA"/>
</dbReference>
<organism evidence="2 3">
    <name type="scientific">Aldrovandia affinis</name>
    <dbReference type="NCBI Taxonomy" id="143900"/>
    <lineage>
        <taxon>Eukaryota</taxon>
        <taxon>Metazoa</taxon>
        <taxon>Chordata</taxon>
        <taxon>Craniata</taxon>
        <taxon>Vertebrata</taxon>
        <taxon>Euteleostomi</taxon>
        <taxon>Actinopterygii</taxon>
        <taxon>Neopterygii</taxon>
        <taxon>Teleostei</taxon>
        <taxon>Notacanthiformes</taxon>
        <taxon>Halosauridae</taxon>
        <taxon>Aldrovandia</taxon>
    </lineage>
</organism>
<feature type="region of interest" description="Disordered" evidence="1">
    <location>
        <begin position="35"/>
        <end position="102"/>
    </location>
</feature>
<protein>
    <submittedName>
        <fullName evidence="2">Uncharacterized protein</fullName>
    </submittedName>
</protein>
<feature type="region of interest" description="Disordered" evidence="1">
    <location>
        <begin position="1"/>
        <end position="20"/>
    </location>
</feature>
<dbReference type="Proteomes" id="UP001221898">
    <property type="component" value="Unassembled WGS sequence"/>
</dbReference>
<accession>A0AAD7RBG0</accession>
<evidence type="ECO:0000313" key="2">
    <source>
        <dbReference type="EMBL" id="KAJ8373371.1"/>
    </source>
</evidence>
<evidence type="ECO:0000313" key="3">
    <source>
        <dbReference type="Proteomes" id="UP001221898"/>
    </source>
</evidence>
<evidence type="ECO:0000256" key="1">
    <source>
        <dbReference type="SAM" id="MobiDB-lite"/>
    </source>
</evidence>
<reference evidence="2" key="1">
    <citation type="journal article" date="2023" name="Science">
        <title>Genome structures resolve the early diversification of teleost fishes.</title>
        <authorList>
            <person name="Parey E."/>
            <person name="Louis A."/>
            <person name="Montfort J."/>
            <person name="Bouchez O."/>
            <person name="Roques C."/>
            <person name="Iampietro C."/>
            <person name="Lluch J."/>
            <person name="Castinel A."/>
            <person name="Donnadieu C."/>
            <person name="Desvignes T."/>
            <person name="Floi Bucao C."/>
            <person name="Jouanno E."/>
            <person name="Wen M."/>
            <person name="Mejri S."/>
            <person name="Dirks R."/>
            <person name="Jansen H."/>
            <person name="Henkel C."/>
            <person name="Chen W.J."/>
            <person name="Zahm M."/>
            <person name="Cabau C."/>
            <person name="Klopp C."/>
            <person name="Thompson A.W."/>
            <person name="Robinson-Rechavi M."/>
            <person name="Braasch I."/>
            <person name="Lecointre G."/>
            <person name="Bobe J."/>
            <person name="Postlethwait J.H."/>
            <person name="Berthelot C."/>
            <person name="Roest Crollius H."/>
            <person name="Guiguen Y."/>
        </authorList>
    </citation>
    <scope>NUCLEOTIDE SEQUENCE</scope>
    <source>
        <strain evidence="2">NC1722</strain>
    </source>
</reference>
<keyword evidence="3" id="KW-1185">Reference proteome</keyword>